<feature type="region of interest" description="Disordered" evidence="2">
    <location>
        <begin position="1"/>
        <end position="34"/>
    </location>
</feature>
<comment type="caution">
    <text evidence="3">The sequence shown here is derived from an EMBL/GenBank/DDBJ whole genome shotgun (WGS) entry which is preliminary data.</text>
</comment>
<dbReference type="SUPFAM" id="SSF46966">
    <property type="entry name" value="Spectrin repeat"/>
    <property type="match status" value="1"/>
</dbReference>
<keyword evidence="4" id="KW-1185">Reference proteome</keyword>
<feature type="region of interest" description="Disordered" evidence="2">
    <location>
        <begin position="110"/>
        <end position="151"/>
    </location>
</feature>
<feature type="compositionally biased region" description="Polar residues" evidence="2">
    <location>
        <begin position="133"/>
        <end position="146"/>
    </location>
</feature>
<dbReference type="EMBL" id="CAJHNH020007813">
    <property type="protein sequence ID" value="CAG5135004.1"/>
    <property type="molecule type" value="Genomic_DNA"/>
</dbReference>
<keyword evidence="1" id="KW-0175">Coiled coil</keyword>
<protein>
    <submittedName>
        <fullName evidence="3">Uncharacterized protein</fullName>
    </submittedName>
</protein>
<evidence type="ECO:0000313" key="3">
    <source>
        <dbReference type="EMBL" id="CAG5135004.1"/>
    </source>
</evidence>
<evidence type="ECO:0000256" key="1">
    <source>
        <dbReference type="SAM" id="Coils"/>
    </source>
</evidence>
<dbReference type="Proteomes" id="UP000678393">
    <property type="component" value="Unassembled WGS sequence"/>
</dbReference>
<feature type="coiled-coil region" evidence="1">
    <location>
        <begin position="673"/>
        <end position="729"/>
    </location>
</feature>
<name>A0A8S4A130_9EUPU</name>
<feature type="region of interest" description="Disordered" evidence="2">
    <location>
        <begin position="403"/>
        <end position="422"/>
    </location>
</feature>
<dbReference type="AlphaFoldDB" id="A0A8S4A130"/>
<gene>
    <name evidence="3" type="ORF">CUNI_LOCUS20562</name>
</gene>
<feature type="coiled-coil region" evidence="1">
    <location>
        <begin position="276"/>
        <end position="310"/>
    </location>
</feature>
<evidence type="ECO:0000256" key="2">
    <source>
        <dbReference type="SAM" id="MobiDB-lite"/>
    </source>
</evidence>
<reference evidence="3" key="1">
    <citation type="submission" date="2021-04" db="EMBL/GenBank/DDBJ databases">
        <authorList>
            <consortium name="Molecular Ecology Group"/>
        </authorList>
    </citation>
    <scope>NUCLEOTIDE SEQUENCE</scope>
</reference>
<feature type="region of interest" description="Disordered" evidence="2">
    <location>
        <begin position="534"/>
        <end position="628"/>
    </location>
</feature>
<dbReference type="OrthoDB" id="6163187at2759"/>
<proteinExistence type="predicted"/>
<feature type="non-terminal residue" evidence="3">
    <location>
        <position position="749"/>
    </location>
</feature>
<evidence type="ECO:0000313" key="4">
    <source>
        <dbReference type="Proteomes" id="UP000678393"/>
    </source>
</evidence>
<sequence>MTTLSQTDDVGNNKSESKTENAFGTVSISRNNNNANEDLRRLFNSETVESLEEAATNTVSRDSSENVFSVSFLTDSFPVLDDELNISTDEIGDSQQDGDQIEQMAHVDRSSFTGNSPGQGDGSIGSGSHRDTAVTSPESVTQNQADDSPHLCVDRRETLLSPTAKATLSKHLLEDVISSKARAEQLVAHNPEASHRQVIHDFNSSSPEPTLTPAGHLMSELGLLETSARDQRDSLQVALQQHQIYLRELHLLTHDIDEAQKKLQESSVSAESVGKLRQLMTERTDLTEQIKRYNIEISEVNEKIRQLALDSAQLSPSVFRKHYHPESAYSDYFAATAQNKRVVPVHSPGQLFYDSLPEFDFHAFSDEDSVLSLARLTQDELEERIQSEHQNSEHCTTPISLELPRLIPPPRTDSIPRPTWSGEILSTATSSDMSRGTSVSHSIDSPRTMAKAFEASASTSKSVGLASVLAQQTTESCNSTITAEAGPEMLQSADASNTDITDTGTGESSCSLLHHDTFSSPVIDSEVSYLTLAPRSSQKESPDGGQQTGVIASSEYFPETNESPSTGRTSTITLAQLDTGSEAQDDWSQQATGARVTPNVQALGPDSPPSISRISPHGQDAKERNQKGSLGVETCKKQIDDVKNWLEKNIGQQLSMPLSLEKQANLQTQLLENKDIQEQISKQMQKLSELILQCDSLSSEDSIAAQQLLADLLALQRDLEQAKQAAIEKQLMLEAAVSEAVDSGEGRAN</sequence>
<organism evidence="3 4">
    <name type="scientific">Candidula unifasciata</name>
    <dbReference type="NCBI Taxonomy" id="100452"/>
    <lineage>
        <taxon>Eukaryota</taxon>
        <taxon>Metazoa</taxon>
        <taxon>Spiralia</taxon>
        <taxon>Lophotrochozoa</taxon>
        <taxon>Mollusca</taxon>
        <taxon>Gastropoda</taxon>
        <taxon>Heterobranchia</taxon>
        <taxon>Euthyneura</taxon>
        <taxon>Panpulmonata</taxon>
        <taxon>Eupulmonata</taxon>
        <taxon>Stylommatophora</taxon>
        <taxon>Helicina</taxon>
        <taxon>Helicoidea</taxon>
        <taxon>Geomitridae</taxon>
        <taxon>Candidula</taxon>
    </lineage>
</organism>
<feature type="compositionally biased region" description="Polar residues" evidence="2">
    <location>
        <begin position="560"/>
        <end position="592"/>
    </location>
</feature>
<accession>A0A8S4A130</accession>